<dbReference type="STRING" id="96561.Dole_0948"/>
<reference evidence="1 2" key="1">
    <citation type="submission" date="2007-10" db="EMBL/GenBank/DDBJ databases">
        <title>Complete sequence of Desulfococcus oleovorans Hxd3.</title>
        <authorList>
            <consortium name="US DOE Joint Genome Institute"/>
            <person name="Copeland A."/>
            <person name="Lucas S."/>
            <person name="Lapidus A."/>
            <person name="Barry K."/>
            <person name="Glavina del Rio T."/>
            <person name="Dalin E."/>
            <person name="Tice H."/>
            <person name="Pitluck S."/>
            <person name="Kiss H."/>
            <person name="Brettin T."/>
            <person name="Bruce D."/>
            <person name="Detter J.C."/>
            <person name="Han C."/>
            <person name="Schmutz J."/>
            <person name="Larimer F."/>
            <person name="Land M."/>
            <person name="Hauser L."/>
            <person name="Kyrpides N."/>
            <person name="Kim E."/>
            <person name="Wawrik B."/>
            <person name="Richardson P."/>
        </authorList>
    </citation>
    <scope>NUCLEOTIDE SEQUENCE [LARGE SCALE GENOMIC DNA]</scope>
    <source>
        <strain evidence="2">DSM 6200 / JCM 39069 / Hxd3</strain>
    </source>
</reference>
<evidence type="ECO:0008006" key="3">
    <source>
        <dbReference type="Google" id="ProtNLM"/>
    </source>
</evidence>
<organism evidence="1 2">
    <name type="scientific">Desulfosudis oleivorans (strain DSM 6200 / JCM 39069 / Hxd3)</name>
    <name type="common">Desulfococcus oleovorans</name>
    <dbReference type="NCBI Taxonomy" id="96561"/>
    <lineage>
        <taxon>Bacteria</taxon>
        <taxon>Pseudomonadati</taxon>
        <taxon>Thermodesulfobacteriota</taxon>
        <taxon>Desulfobacteria</taxon>
        <taxon>Desulfobacterales</taxon>
        <taxon>Desulfosudaceae</taxon>
        <taxon>Desulfosudis</taxon>
    </lineage>
</organism>
<keyword evidence="2" id="KW-1185">Reference proteome</keyword>
<proteinExistence type="predicted"/>
<dbReference type="AlphaFoldDB" id="A8ZWF0"/>
<gene>
    <name evidence="1" type="ordered locus">Dole_0948</name>
</gene>
<dbReference type="KEGG" id="dol:Dole_0948"/>
<evidence type="ECO:0000313" key="2">
    <source>
        <dbReference type="Proteomes" id="UP000008561"/>
    </source>
</evidence>
<dbReference type="HOGENOM" id="CLU_066623_0_0_7"/>
<dbReference type="EMBL" id="CP000859">
    <property type="protein sequence ID" value="ABW66758.1"/>
    <property type="molecule type" value="Genomic_DNA"/>
</dbReference>
<sequence length="355" mass="40410">MKRYQMAGAAACGVLIFMTVLTLVFNGTEAGVPPAAPLLAKAAPALVEPAPEPAAEAEASLFQETANPAPEFDAEGHRQVAVARLNELFGQHIYHVRVQIQAIEKLTHYLKEVYPDTWQDHVYAYLSSAFPDHVAQIYDNYLRLMDFKQWGKDNAELLLGMTAEERKKLIRARRQQFFGNDAQVIWEKELKAEAVARSLEDLNRQKEMAFHEKVNFYMASLDDVYGDRAEAFRQAYTQKAMDQFLETEVVQADLAAMAPEDRQAHLNFFRANMGLDDAALERWAQLDTERDARWEKGRAYMAARRQVAAASGVPGREHLLDELRQDYFGAEAEVIKQEEQTGLFRFGRERIYGKN</sequence>
<name>A8ZWF0_DESOH</name>
<dbReference type="RefSeq" id="WP_012174376.1">
    <property type="nucleotide sequence ID" value="NC_009943.1"/>
</dbReference>
<evidence type="ECO:0000313" key="1">
    <source>
        <dbReference type="EMBL" id="ABW66758.1"/>
    </source>
</evidence>
<dbReference type="OrthoDB" id="5381577at2"/>
<accession>A8ZWF0</accession>
<dbReference type="Proteomes" id="UP000008561">
    <property type="component" value="Chromosome"/>
</dbReference>
<protein>
    <recommendedName>
        <fullName evidence="3">Lipase helper protein</fullName>
    </recommendedName>
</protein>
<dbReference type="eggNOG" id="ENOG5030VG1">
    <property type="taxonomic scope" value="Bacteria"/>
</dbReference>